<reference evidence="2" key="1">
    <citation type="submission" date="2016-03" db="EMBL/GenBank/DDBJ databases">
        <authorList>
            <person name="Guldener U."/>
        </authorList>
    </citation>
    <scope>NUCLEOTIDE SEQUENCE [LARGE SCALE GENOMIC DNA]</scope>
</reference>
<evidence type="ECO:0000313" key="2">
    <source>
        <dbReference type="Proteomes" id="UP000177625"/>
    </source>
</evidence>
<sequence length="60" mass="6363">MSQILLPFHAFLAETGHGSGGWHEVELIVESQNMICQSASLGSNQGTKSSVGMMSAGRWA</sequence>
<dbReference type="EMBL" id="FJVC01000199">
    <property type="protein sequence ID" value="CZT44971.1"/>
    <property type="molecule type" value="Genomic_DNA"/>
</dbReference>
<accession>A0A1E1M796</accession>
<gene>
    <name evidence="1" type="ORF">RSE6_05234</name>
</gene>
<keyword evidence="2" id="KW-1185">Reference proteome</keyword>
<dbReference type="Proteomes" id="UP000177625">
    <property type="component" value="Unassembled WGS sequence"/>
</dbReference>
<dbReference type="AlphaFoldDB" id="A0A1E1M796"/>
<organism evidence="1 2">
    <name type="scientific">Rhynchosporium secalis</name>
    <name type="common">Barley scald fungus</name>
    <dbReference type="NCBI Taxonomy" id="38038"/>
    <lineage>
        <taxon>Eukaryota</taxon>
        <taxon>Fungi</taxon>
        <taxon>Dikarya</taxon>
        <taxon>Ascomycota</taxon>
        <taxon>Pezizomycotina</taxon>
        <taxon>Leotiomycetes</taxon>
        <taxon>Helotiales</taxon>
        <taxon>Ploettnerulaceae</taxon>
        <taxon>Rhynchosporium</taxon>
    </lineage>
</organism>
<name>A0A1E1M796_RHYSE</name>
<protein>
    <submittedName>
        <fullName evidence="1">Uncharacterized protein</fullName>
    </submittedName>
</protein>
<evidence type="ECO:0000313" key="1">
    <source>
        <dbReference type="EMBL" id="CZT44971.1"/>
    </source>
</evidence>
<proteinExistence type="predicted"/>